<feature type="domain" description="C2H2-type" evidence="8">
    <location>
        <begin position="751"/>
        <end position="779"/>
    </location>
</feature>
<gene>
    <name evidence="10" type="ORF">TDIB3V08_LOCUS1666</name>
</gene>
<feature type="domain" description="C2H2-type" evidence="8">
    <location>
        <begin position="670"/>
        <end position="697"/>
    </location>
</feature>
<keyword evidence="2" id="KW-0677">Repeat</keyword>
<feature type="binding site" evidence="6">
    <location>
        <position position="370"/>
    </location>
    <ligand>
        <name>Zn(2+)</name>
        <dbReference type="ChEBI" id="CHEBI:29105"/>
    </ligand>
</feature>
<dbReference type="SMART" id="SM00868">
    <property type="entry name" value="zf-AD"/>
    <property type="match status" value="1"/>
</dbReference>
<dbReference type="EMBL" id="OA564695">
    <property type="protein sequence ID" value="CAD7195270.1"/>
    <property type="molecule type" value="Genomic_DNA"/>
</dbReference>
<dbReference type="PANTHER" id="PTHR24379:SF121">
    <property type="entry name" value="C2H2-TYPE DOMAIN-CONTAINING PROTEIN"/>
    <property type="match status" value="1"/>
</dbReference>
<evidence type="ECO:0000256" key="4">
    <source>
        <dbReference type="ARBA" id="ARBA00022833"/>
    </source>
</evidence>
<evidence type="ECO:0000256" key="7">
    <source>
        <dbReference type="SAM" id="MobiDB-lite"/>
    </source>
</evidence>
<feature type="binding site" evidence="6">
    <location>
        <position position="416"/>
    </location>
    <ligand>
        <name>Zn(2+)</name>
        <dbReference type="ChEBI" id="CHEBI:29105"/>
    </ligand>
</feature>
<evidence type="ECO:0000256" key="1">
    <source>
        <dbReference type="ARBA" id="ARBA00022723"/>
    </source>
</evidence>
<protein>
    <submittedName>
        <fullName evidence="10">Uncharacterized protein</fullName>
    </submittedName>
</protein>
<name>A0A7R8VBM1_TIMDO</name>
<feature type="region of interest" description="Disordered" evidence="7">
    <location>
        <begin position="1"/>
        <end position="36"/>
    </location>
</feature>
<organism evidence="10">
    <name type="scientific">Timema douglasi</name>
    <name type="common">Walking stick</name>
    <dbReference type="NCBI Taxonomy" id="61478"/>
    <lineage>
        <taxon>Eukaryota</taxon>
        <taxon>Metazoa</taxon>
        <taxon>Ecdysozoa</taxon>
        <taxon>Arthropoda</taxon>
        <taxon>Hexapoda</taxon>
        <taxon>Insecta</taxon>
        <taxon>Pterygota</taxon>
        <taxon>Neoptera</taxon>
        <taxon>Polyneoptera</taxon>
        <taxon>Phasmatodea</taxon>
        <taxon>Timematodea</taxon>
        <taxon>Timematoidea</taxon>
        <taxon>Timematidae</taxon>
        <taxon>Timema</taxon>
    </lineage>
</organism>
<dbReference type="Gene3D" id="3.40.1800.20">
    <property type="match status" value="1"/>
</dbReference>
<accession>A0A7R8VBM1</accession>
<dbReference type="PROSITE" id="PS51915">
    <property type="entry name" value="ZAD"/>
    <property type="match status" value="1"/>
</dbReference>
<evidence type="ECO:0000256" key="6">
    <source>
        <dbReference type="PROSITE-ProRule" id="PRU01263"/>
    </source>
</evidence>
<feature type="region of interest" description="Disordered" evidence="7">
    <location>
        <begin position="510"/>
        <end position="533"/>
    </location>
</feature>
<evidence type="ECO:0000259" key="8">
    <source>
        <dbReference type="PROSITE" id="PS50157"/>
    </source>
</evidence>
<reference evidence="10" key="1">
    <citation type="submission" date="2020-11" db="EMBL/GenBank/DDBJ databases">
        <authorList>
            <person name="Tran Van P."/>
        </authorList>
    </citation>
    <scope>NUCLEOTIDE SEQUENCE</scope>
</reference>
<sequence length="940" mass="105814">MENLDEDGCAARSSSSSSKSAVDSLKEKPPPVHPTEIRTSIFSSSAVELNTTSAFANYATEAGVKNGWVDANPIISQSRSSQLSICIKLRMDIELNSRGSSPEPWEQLECHRAAHSCGILRSLRCEEFQYQGSRTLPHGLYSLYGGQLHTGGGETLLASSPDKNRVHRLRGRKEKELLSRVEDGILEGRDQEEDQGRGCSMSDDRCVRIRVISDLRADQHPRTLTVAHGPRPTIFAAESNDTLVTTQNEVFTASYYPFWLYALSTNYANGLGIGNDKLEEVNPHLRGGGVENHLGKTTPSSPDRDSNLDLPVLSVAQDKQVKIKIEKCIQNEGQMVGKIDIASSENEHSSEDNDLDNLENIDMRYHESLCRLCACHVGNPVYIFGNAGKNLKLANMINCSLPISVNITDTLPKQLCSSCIDKLTICHKFAESCIEAEERLTVLSKWSSNKLIEPQRIEYPSDHHNCPLCVNGTIKVLDKAPKELEDAEEMECLVDIANYHWCNHENKTDSEEDVENENYSNDDQQGSKPKDTNFEESKDTIYICRMCGELCSTMDTKEPGHKSPEEMYVCKLCEANFATQRKLSGHMRSQHGQVGSQRCIRCNTCQAIFPDISQTIMHTKTHFSGSEGGSTRVEEVCATKLFVCEYCETFFAYPEILNTHRKSHTSSKPFLCRSCPETFSNFTQADVHRRTHSNPNHLHNSSHMFTIPVVFLCEVCSRGFKLWESFHIHRLRDHEKLQESGLWLQGSDGIYECELCPDTFEQKKQLLGHIKLEHLKKKFECDECGKELRRLNWEEVNPHLRGERVENHLEKPPPVHPTEILTSISPSSAVELNTTSALANYATEAGIHFRIVSLETIITHWWFRCGQIISRATCQEDVETSHCLPCQVSRGVMKIQDEETSHCLPCHVSRGLMKIQDEETSHCLPCHVSRVPGEDEGNIF</sequence>
<evidence type="ECO:0000256" key="3">
    <source>
        <dbReference type="ARBA" id="ARBA00022771"/>
    </source>
</evidence>
<dbReference type="Pfam" id="PF07776">
    <property type="entry name" value="zf-AD"/>
    <property type="match status" value="1"/>
</dbReference>
<dbReference type="InterPro" id="IPR036236">
    <property type="entry name" value="Znf_C2H2_sf"/>
</dbReference>
<feature type="domain" description="C2H2-type" evidence="8">
    <location>
        <begin position="642"/>
        <end position="669"/>
    </location>
</feature>
<dbReference type="InterPro" id="IPR013087">
    <property type="entry name" value="Znf_C2H2_type"/>
</dbReference>
<dbReference type="AlphaFoldDB" id="A0A7R8VBM1"/>
<evidence type="ECO:0000259" key="9">
    <source>
        <dbReference type="PROSITE" id="PS51915"/>
    </source>
</evidence>
<feature type="compositionally biased region" description="Polar residues" evidence="7">
    <location>
        <begin position="517"/>
        <end position="527"/>
    </location>
</feature>
<feature type="domain" description="C2H2-type" evidence="8">
    <location>
        <begin position="568"/>
        <end position="591"/>
    </location>
</feature>
<keyword evidence="4 6" id="KW-0862">Zinc</keyword>
<evidence type="ECO:0000313" key="10">
    <source>
        <dbReference type="EMBL" id="CAD7195270.1"/>
    </source>
</evidence>
<feature type="domain" description="ZAD" evidence="9">
    <location>
        <begin position="368"/>
        <end position="443"/>
    </location>
</feature>
<feature type="binding site" evidence="6">
    <location>
        <position position="373"/>
    </location>
    <ligand>
        <name>Zn(2+)</name>
        <dbReference type="ChEBI" id="CHEBI:29105"/>
    </ligand>
</feature>
<dbReference type="GO" id="GO:0008270">
    <property type="term" value="F:zinc ion binding"/>
    <property type="evidence" value="ECO:0007669"/>
    <property type="project" value="UniProtKB-UniRule"/>
</dbReference>
<proteinExistence type="predicted"/>
<dbReference type="PANTHER" id="PTHR24379">
    <property type="entry name" value="KRAB AND ZINC FINGER DOMAIN-CONTAINING"/>
    <property type="match status" value="1"/>
</dbReference>
<dbReference type="InterPro" id="IPR012934">
    <property type="entry name" value="Znf_AD"/>
</dbReference>
<keyword evidence="1 6" id="KW-0479">Metal-binding</keyword>
<dbReference type="SMART" id="SM00355">
    <property type="entry name" value="ZnF_C2H2"/>
    <property type="match status" value="6"/>
</dbReference>
<dbReference type="Gene3D" id="3.30.160.60">
    <property type="entry name" value="Classic Zinc Finger"/>
    <property type="match status" value="3"/>
</dbReference>
<dbReference type="PROSITE" id="PS50157">
    <property type="entry name" value="ZINC_FINGER_C2H2_2"/>
    <property type="match status" value="4"/>
</dbReference>
<feature type="region of interest" description="Disordered" evidence="7">
    <location>
        <begin position="287"/>
        <end position="307"/>
    </location>
</feature>
<feature type="binding site" evidence="6">
    <location>
        <position position="419"/>
    </location>
    <ligand>
        <name>Zn(2+)</name>
        <dbReference type="ChEBI" id="CHEBI:29105"/>
    </ligand>
</feature>
<keyword evidence="3 5" id="KW-0863">Zinc-finger</keyword>
<dbReference type="PROSITE" id="PS00028">
    <property type="entry name" value="ZINC_FINGER_C2H2_1"/>
    <property type="match status" value="6"/>
</dbReference>
<evidence type="ECO:0000256" key="2">
    <source>
        <dbReference type="ARBA" id="ARBA00022737"/>
    </source>
</evidence>
<evidence type="ECO:0000256" key="5">
    <source>
        <dbReference type="PROSITE-ProRule" id="PRU00042"/>
    </source>
</evidence>
<dbReference type="GO" id="GO:0005634">
    <property type="term" value="C:nucleus"/>
    <property type="evidence" value="ECO:0007669"/>
    <property type="project" value="InterPro"/>
</dbReference>
<dbReference type="SUPFAM" id="SSF57716">
    <property type="entry name" value="Glucocorticoid receptor-like (DNA-binding domain)"/>
    <property type="match status" value="1"/>
</dbReference>
<dbReference type="SUPFAM" id="SSF57667">
    <property type="entry name" value="beta-beta-alpha zinc fingers"/>
    <property type="match status" value="3"/>
</dbReference>